<evidence type="ECO:0000256" key="8">
    <source>
        <dbReference type="ARBA" id="ARBA00023242"/>
    </source>
</evidence>
<reference evidence="10" key="1">
    <citation type="journal article" date="2020" name="Nat. Commun.">
        <title>Large-scale genome sequencing of mycorrhizal fungi provides insights into the early evolution of symbiotic traits.</title>
        <authorList>
            <person name="Miyauchi S."/>
            <person name="Kiss E."/>
            <person name="Kuo A."/>
            <person name="Drula E."/>
            <person name="Kohler A."/>
            <person name="Sanchez-Garcia M."/>
            <person name="Morin E."/>
            <person name="Andreopoulos B."/>
            <person name="Barry K.W."/>
            <person name="Bonito G."/>
            <person name="Buee M."/>
            <person name="Carver A."/>
            <person name="Chen C."/>
            <person name="Cichocki N."/>
            <person name="Clum A."/>
            <person name="Culley D."/>
            <person name="Crous P.W."/>
            <person name="Fauchery L."/>
            <person name="Girlanda M."/>
            <person name="Hayes R.D."/>
            <person name="Keri Z."/>
            <person name="LaButti K."/>
            <person name="Lipzen A."/>
            <person name="Lombard V."/>
            <person name="Magnuson J."/>
            <person name="Maillard F."/>
            <person name="Murat C."/>
            <person name="Nolan M."/>
            <person name="Ohm R.A."/>
            <person name="Pangilinan J."/>
            <person name="Pereira M.F."/>
            <person name="Perotto S."/>
            <person name="Peter M."/>
            <person name="Pfister S."/>
            <person name="Riley R."/>
            <person name="Sitrit Y."/>
            <person name="Stielow J.B."/>
            <person name="Szollosi G."/>
            <person name="Zifcakova L."/>
            <person name="Stursova M."/>
            <person name="Spatafora J.W."/>
            <person name="Tedersoo L."/>
            <person name="Vaario L.M."/>
            <person name="Yamada A."/>
            <person name="Yan M."/>
            <person name="Wang P."/>
            <person name="Xu J."/>
            <person name="Bruns T."/>
            <person name="Baldrian P."/>
            <person name="Vilgalys R."/>
            <person name="Dunand C."/>
            <person name="Henrissat B."/>
            <person name="Grigoriev I.V."/>
            <person name="Hibbett D."/>
            <person name="Nagy L.G."/>
            <person name="Martin F.M."/>
        </authorList>
    </citation>
    <scope>NUCLEOTIDE SEQUENCE</scope>
    <source>
        <strain evidence="10">UH-Tt-Lm1</strain>
    </source>
</reference>
<evidence type="ECO:0000313" key="11">
    <source>
        <dbReference type="Proteomes" id="UP000736335"/>
    </source>
</evidence>
<evidence type="ECO:0000256" key="9">
    <source>
        <dbReference type="SAM" id="MobiDB-lite"/>
    </source>
</evidence>
<sequence>MADNGVSGDNECRRQRSIYTAFEKARATHLSRQLRLRLQYAKLKVEHGWIKQNLNEVENLYFRHSRKSRPDSEPDESLERGEMRPLANMPRPDNNVPPLSISSPVDERVTVEETAQPPSSDCRTNHLTRSLSSPAEETIPPDLDGPISHRQQAANSNTQTSSSLMTHSPAPQSLSRQPTLSSLDGSAGRSTGSLSGSTLTYDSFWSSHSSSSLTYRGRLSESSSASFKQPFTTSFTDIQKSNPIIPALSFPSSPPSSNSLHTAMGSFHHADLALAGQENGSFLPPQP</sequence>
<feature type="compositionally biased region" description="Basic and acidic residues" evidence="9">
    <location>
        <begin position="68"/>
        <end position="83"/>
    </location>
</feature>
<feature type="region of interest" description="Disordered" evidence="9">
    <location>
        <begin position="65"/>
        <end position="193"/>
    </location>
</feature>
<keyword evidence="8" id="KW-0539">Nucleus</keyword>
<name>A0A9P6H8Y7_9AGAM</name>
<evidence type="ECO:0000256" key="2">
    <source>
        <dbReference type="ARBA" id="ARBA00004496"/>
    </source>
</evidence>
<proteinExistence type="inferred from homology"/>
<dbReference type="GO" id="GO:0005634">
    <property type="term" value="C:nucleus"/>
    <property type="evidence" value="ECO:0007669"/>
    <property type="project" value="UniProtKB-SubCell"/>
</dbReference>
<dbReference type="AlphaFoldDB" id="A0A9P6H8Y7"/>
<evidence type="ECO:0000256" key="4">
    <source>
        <dbReference type="ARBA" id="ARBA00022490"/>
    </source>
</evidence>
<evidence type="ECO:0000256" key="7">
    <source>
        <dbReference type="ARBA" id="ARBA00023163"/>
    </source>
</evidence>
<comment type="subcellular location">
    <subcellularLocation>
        <location evidence="2">Cytoplasm</location>
    </subcellularLocation>
    <subcellularLocation>
        <location evidence="1">Nucleus</location>
    </subcellularLocation>
</comment>
<dbReference type="OrthoDB" id="2359117at2759"/>
<evidence type="ECO:0000256" key="6">
    <source>
        <dbReference type="ARBA" id="ARBA00023015"/>
    </source>
</evidence>
<reference evidence="10" key="2">
    <citation type="submission" date="2020-11" db="EMBL/GenBank/DDBJ databases">
        <authorList>
            <consortium name="DOE Joint Genome Institute"/>
            <person name="Kuo A."/>
            <person name="Miyauchi S."/>
            <person name="Kiss E."/>
            <person name="Drula E."/>
            <person name="Kohler A."/>
            <person name="Sanchez-Garcia M."/>
            <person name="Andreopoulos B."/>
            <person name="Barry K.W."/>
            <person name="Bonito G."/>
            <person name="Buee M."/>
            <person name="Carver A."/>
            <person name="Chen C."/>
            <person name="Cichocki N."/>
            <person name="Clum A."/>
            <person name="Culley D."/>
            <person name="Crous P.W."/>
            <person name="Fauchery L."/>
            <person name="Girlanda M."/>
            <person name="Hayes R."/>
            <person name="Keri Z."/>
            <person name="Labutti K."/>
            <person name="Lipzen A."/>
            <person name="Lombard V."/>
            <person name="Magnuson J."/>
            <person name="Maillard F."/>
            <person name="Morin E."/>
            <person name="Murat C."/>
            <person name="Nolan M."/>
            <person name="Ohm R."/>
            <person name="Pangilinan J."/>
            <person name="Pereira M."/>
            <person name="Perotto S."/>
            <person name="Peter M."/>
            <person name="Riley R."/>
            <person name="Sitrit Y."/>
            <person name="Stielow B."/>
            <person name="Szollosi G."/>
            <person name="Zifcakova L."/>
            <person name="Stursova M."/>
            <person name="Spatafora J.W."/>
            <person name="Tedersoo L."/>
            <person name="Vaario L.-M."/>
            <person name="Yamada A."/>
            <person name="Yan M."/>
            <person name="Wang P."/>
            <person name="Xu J."/>
            <person name="Bruns T."/>
            <person name="Baldrian P."/>
            <person name="Vilgalys R."/>
            <person name="Henrissat B."/>
            <person name="Grigoriev I.V."/>
            <person name="Hibbett D."/>
            <person name="Nagy L.G."/>
            <person name="Martin F.M."/>
        </authorList>
    </citation>
    <scope>NUCLEOTIDE SEQUENCE</scope>
    <source>
        <strain evidence="10">UH-Tt-Lm1</strain>
    </source>
</reference>
<gene>
    <name evidence="10" type="ORF">BJ322DRAFT_1111014</name>
</gene>
<feature type="compositionally biased region" description="Polar residues" evidence="9">
    <location>
        <begin position="149"/>
        <end position="184"/>
    </location>
</feature>
<accession>A0A9P6H8Y7</accession>
<feature type="compositionally biased region" description="Low complexity" evidence="9">
    <location>
        <begin position="244"/>
        <end position="260"/>
    </location>
</feature>
<evidence type="ECO:0000256" key="3">
    <source>
        <dbReference type="ARBA" id="ARBA00006922"/>
    </source>
</evidence>
<dbReference type="GO" id="GO:0005737">
    <property type="term" value="C:cytoplasm"/>
    <property type="evidence" value="ECO:0007669"/>
    <property type="project" value="UniProtKB-SubCell"/>
</dbReference>
<dbReference type="InterPro" id="IPR013734">
    <property type="entry name" value="TF_Nrm1/Whi5"/>
</dbReference>
<dbReference type="Pfam" id="PF08528">
    <property type="entry name" value="Whi5"/>
    <property type="match status" value="1"/>
</dbReference>
<keyword evidence="7" id="KW-0804">Transcription</keyword>
<keyword evidence="5" id="KW-0678">Repressor</keyword>
<keyword evidence="4" id="KW-0963">Cytoplasm</keyword>
<keyword evidence="6" id="KW-0805">Transcription regulation</keyword>
<organism evidence="10 11">
    <name type="scientific">Thelephora terrestris</name>
    <dbReference type="NCBI Taxonomy" id="56493"/>
    <lineage>
        <taxon>Eukaryota</taxon>
        <taxon>Fungi</taxon>
        <taxon>Dikarya</taxon>
        <taxon>Basidiomycota</taxon>
        <taxon>Agaricomycotina</taxon>
        <taxon>Agaricomycetes</taxon>
        <taxon>Thelephorales</taxon>
        <taxon>Thelephoraceae</taxon>
        <taxon>Thelephora</taxon>
    </lineage>
</organism>
<keyword evidence="11" id="KW-1185">Reference proteome</keyword>
<comment type="similarity">
    <text evidence="3">Belongs to the WHI5/NRM1 family.</text>
</comment>
<evidence type="ECO:0000256" key="5">
    <source>
        <dbReference type="ARBA" id="ARBA00022491"/>
    </source>
</evidence>
<protein>
    <submittedName>
        <fullName evidence="10">Uncharacterized protein</fullName>
    </submittedName>
</protein>
<feature type="region of interest" description="Disordered" evidence="9">
    <location>
        <begin position="244"/>
        <end position="264"/>
    </location>
</feature>
<comment type="caution">
    <text evidence="10">The sequence shown here is derived from an EMBL/GenBank/DDBJ whole genome shotgun (WGS) entry which is preliminary data.</text>
</comment>
<evidence type="ECO:0000256" key="1">
    <source>
        <dbReference type="ARBA" id="ARBA00004123"/>
    </source>
</evidence>
<evidence type="ECO:0000313" key="10">
    <source>
        <dbReference type="EMBL" id="KAF9782123.1"/>
    </source>
</evidence>
<feature type="compositionally biased region" description="Polar residues" evidence="9">
    <location>
        <begin position="116"/>
        <end position="135"/>
    </location>
</feature>
<dbReference type="Proteomes" id="UP000736335">
    <property type="component" value="Unassembled WGS sequence"/>
</dbReference>
<dbReference type="EMBL" id="WIUZ02000012">
    <property type="protein sequence ID" value="KAF9782123.1"/>
    <property type="molecule type" value="Genomic_DNA"/>
</dbReference>